<dbReference type="RefSeq" id="WP_173096493.1">
    <property type="nucleotide sequence ID" value="NZ_CP053892.1"/>
</dbReference>
<dbReference type="EMBL" id="CP053892">
    <property type="protein sequence ID" value="QKG22358.1"/>
    <property type="molecule type" value="Genomic_DNA"/>
</dbReference>
<protein>
    <recommendedName>
        <fullName evidence="5">ABC-2 type transport system permease protein</fullName>
    </recommendedName>
</protein>
<proteinExistence type="predicted"/>
<feature type="region of interest" description="Disordered" evidence="1">
    <location>
        <begin position="256"/>
        <end position="278"/>
    </location>
</feature>
<evidence type="ECO:0000313" key="3">
    <source>
        <dbReference type="EMBL" id="QKG22358.1"/>
    </source>
</evidence>
<feature type="transmembrane region" description="Helical" evidence="2">
    <location>
        <begin position="368"/>
        <end position="388"/>
    </location>
</feature>
<feature type="transmembrane region" description="Helical" evidence="2">
    <location>
        <begin position="21"/>
        <end position="44"/>
    </location>
</feature>
<dbReference type="Proteomes" id="UP000501240">
    <property type="component" value="Chromosome"/>
</dbReference>
<evidence type="ECO:0008006" key="5">
    <source>
        <dbReference type="Google" id="ProtNLM"/>
    </source>
</evidence>
<feature type="transmembrane region" description="Helical" evidence="2">
    <location>
        <begin position="168"/>
        <end position="189"/>
    </location>
</feature>
<keyword evidence="2" id="KW-0472">Membrane</keyword>
<feature type="transmembrane region" description="Helical" evidence="2">
    <location>
        <begin position="440"/>
        <end position="457"/>
    </location>
</feature>
<name>A0A7D3VTI7_ACTVE</name>
<reference evidence="3 4" key="1">
    <citation type="submission" date="2020-05" db="EMBL/GenBank/DDBJ databases">
        <title>Actinomadura verrucosospora NRRL-B18236 (PFL_A860) Genome sequencing and assembly.</title>
        <authorList>
            <person name="Samborskyy M."/>
        </authorList>
    </citation>
    <scope>NUCLEOTIDE SEQUENCE [LARGE SCALE GENOMIC DNA]</scope>
    <source>
        <strain evidence="3 4">NRRL:B18236</strain>
    </source>
</reference>
<evidence type="ECO:0000313" key="4">
    <source>
        <dbReference type="Proteomes" id="UP000501240"/>
    </source>
</evidence>
<evidence type="ECO:0000256" key="1">
    <source>
        <dbReference type="SAM" id="MobiDB-lite"/>
    </source>
</evidence>
<feature type="transmembrane region" description="Helical" evidence="2">
    <location>
        <begin position="321"/>
        <end position="343"/>
    </location>
</feature>
<gene>
    <name evidence="3" type="ORF">ACTIVE_3998</name>
</gene>
<feature type="compositionally biased region" description="Basic residues" evidence="1">
    <location>
        <begin position="256"/>
        <end position="269"/>
    </location>
</feature>
<keyword evidence="4" id="KW-1185">Reference proteome</keyword>
<organism evidence="3 4">
    <name type="scientific">Actinomadura verrucosospora</name>
    <dbReference type="NCBI Taxonomy" id="46165"/>
    <lineage>
        <taxon>Bacteria</taxon>
        <taxon>Bacillati</taxon>
        <taxon>Actinomycetota</taxon>
        <taxon>Actinomycetes</taxon>
        <taxon>Streptosporangiales</taxon>
        <taxon>Thermomonosporaceae</taxon>
        <taxon>Actinomadura</taxon>
    </lineage>
</organism>
<feature type="transmembrane region" description="Helical" evidence="2">
    <location>
        <begin position="228"/>
        <end position="250"/>
    </location>
</feature>
<feature type="transmembrane region" description="Helical" evidence="2">
    <location>
        <begin position="294"/>
        <end position="315"/>
    </location>
</feature>
<dbReference type="AlphaFoldDB" id="A0A7D3VTI7"/>
<feature type="transmembrane region" description="Helical" evidence="2">
    <location>
        <begin position="394"/>
        <end position="419"/>
    </location>
</feature>
<accession>A0A7D3VTI7</accession>
<feature type="transmembrane region" description="Helical" evidence="2">
    <location>
        <begin position="463"/>
        <end position="481"/>
    </location>
</feature>
<feature type="transmembrane region" description="Helical" evidence="2">
    <location>
        <begin position="95"/>
        <end position="120"/>
    </location>
</feature>
<sequence length="506" mass="51195">MVRILIDLRRSIARHQLAGAHPALLAVTALLVLASAVGTLLLGAAGYARDGTATDVLALVSLLWVGGRLAQSAMTGEPFLHPELFGLLPVPRRRLARSLLVVGLADPANVLLAVASAAMIARGARLGPAATAAAIAAVLLTVAVTSVLATVAAGLLGPGSRRGHDAGTVLTAVLISLIAMAGTLLPALVSALRDRSAPWLTALLRALPTGWGPDAVAAAGRGDLPGTLLPLAGIAAAGALAAAVWPRVLGRRMQGRRPARRGRGVRAGRRSPLGSSPTGAVAAKELRMWARDPVRLTCLVIALVVGTGAGVVPRVTAGTGLLLPFAGAMTVVIAGACACNVYGNDGPGIWPTIMTPGAARADVRGRQLGWLLAVGPYAVASTLVLTAVSGEARFWPWAVALVTALLGGAAGLLPVASLIAPQPLDAAGNPTPGWSIKVHIALLVVPMTALPTLLALLAGLGWAAVPIAAATGALLAFRLGARAVTVLQERQVELLQTLTRNTQAPH</sequence>
<evidence type="ECO:0000256" key="2">
    <source>
        <dbReference type="SAM" id="Phobius"/>
    </source>
</evidence>
<keyword evidence="2" id="KW-1133">Transmembrane helix</keyword>
<keyword evidence="2" id="KW-0812">Transmembrane</keyword>
<feature type="transmembrane region" description="Helical" evidence="2">
    <location>
        <begin position="132"/>
        <end position="156"/>
    </location>
</feature>